<proteinExistence type="predicted"/>
<sequence length="77" mass="8925">MGYFDMAKRWTLKNIRSFVAPVLKVMQNDTKGWCLDKPPAVPRRGFCLLAKGRKPIKALDNPKDKICRKNFLFIQTV</sequence>
<gene>
    <name evidence="1" type="ORF">SAMN06265361_107129</name>
</gene>
<protein>
    <submittedName>
        <fullName evidence="1">Uncharacterized protein</fullName>
    </submittedName>
</protein>
<comment type="caution">
    <text evidence="1">The sequence shown here is derived from an EMBL/GenBank/DDBJ whole genome shotgun (WGS) entry which is preliminary data.</text>
</comment>
<dbReference type="EMBL" id="FXTU01000007">
    <property type="protein sequence ID" value="SMP30874.1"/>
    <property type="molecule type" value="Genomic_DNA"/>
</dbReference>
<keyword evidence="2" id="KW-1185">Reference proteome</keyword>
<dbReference type="Proteomes" id="UP001157946">
    <property type="component" value="Unassembled WGS sequence"/>
</dbReference>
<reference evidence="1" key="1">
    <citation type="submission" date="2017-05" db="EMBL/GenBank/DDBJ databases">
        <authorList>
            <person name="Varghese N."/>
            <person name="Submissions S."/>
        </authorList>
    </citation>
    <scope>NUCLEOTIDE SEQUENCE</scope>
    <source>
        <strain evidence="1">DSM 45262</strain>
    </source>
</reference>
<accession>A0AA45WRE8</accession>
<evidence type="ECO:0000313" key="2">
    <source>
        <dbReference type="Proteomes" id="UP001157946"/>
    </source>
</evidence>
<dbReference type="AlphaFoldDB" id="A0AA45WRE8"/>
<organism evidence="1 2">
    <name type="scientific">Laceyella tengchongensis</name>
    <dbReference type="NCBI Taxonomy" id="574699"/>
    <lineage>
        <taxon>Bacteria</taxon>
        <taxon>Bacillati</taxon>
        <taxon>Bacillota</taxon>
        <taxon>Bacilli</taxon>
        <taxon>Bacillales</taxon>
        <taxon>Thermoactinomycetaceae</taxon>
        <taxon>Laceyella</taxon>
    </lineage>
</organism>
<name>A0AA45WRE8_9BACL</name>
<evidence type="ECO:0000313" key="1">
    <source>
        <dbReference type="EMBL" id="SMP30874.1"/>
    </source>
</evidence>